<comment type="caution">
    <text evidence="3">The sequence shown here is derived from an EMBL/GenBank/DDBJ whole genome shotgun (WGS) entry which is preliminary data.</text>
</comment>
<feature type="region of interest" description="Disordered" evidence="1">
    <location>
        <begin position="116"/>
        <end position="149"/>
    </location>
</feature>
<feature type="region of interest" description="Disordered" evidence="1">
    <location>
        <begin position="196"/>
        <end position="275"/>
    </location>
</feature>
<gene>
    <name evidence="3" type="ORF">HHJ77_10085</name>
</gene>
<sequence length="441" mass="46564">MLSTFRAKHFAGVVLVLVPLVIFVLGVGGLTWMRPSDFVTVTSPPTRSQVVLTGKNVLESTAESVTITARAPRDTEVFLGIALTSDVQAFAAVTDHEVLADFSGKDSFVTRHVSGKKANSAISEQTKSPAKPAPHETEQKPAQPTQADAADLRKLDIWSQSATGKGTVSLKWTLSDSRWSAVAFVGNPVATGDKTAADAAKATGQGGKDGKSAKDTKSGNDTKDGKSGKSAKDTKSGKGAKDGKSGKSAKDAKGAKSGKDTKGASKTGKTDSKTAAKTVGPTLQLKWHREPSLAPAWFMTIVGVLALLAVLVYITLSFISELRSKTRRAAAEEKDKTIRLAAEAVGEVEASLHPQRRKLRYLNSLTGIHETPSNNGDADSLAADSENTGDTTENTADDTSATHETPRPSRRERRYAKQVAVEPDSDAPGAQSTDTEPEAQR</sequence>
<feature type="compositionally biased region" description="Basic and acidic residues" evidence="1">
    <location>
        <begin position="400"/>
        <end position="409"/>
    </location>
</feature>
<accession>A0A7Y0UV11</accession>
<evidence type="ECO:0000256" key="1">
    <source>
        <dbReference type="SAM" id="MobiDB-lite"/>
    </source>
</evidence>
<feature type="region of interest" description="Disordered" evidence="1">
    <location>
        <begin position="368"/>
        <end position="441"/>
    </location>
</feature>
<reference evidence="3 4" key="1">
    <citation type="submission" date="2020-04" db="EMBL/GenBank/DDBJ databases">
        <title>Antimicrobial susceptibility and clonality of vaginal-derived multi-drug resistant Mobiluncus isolates in China.</title>
        <authorList>
            <person name="Zhang X."/>
        </authorList>
    </citation>
    <scope>NUCLEOTIDE SEQUENCE [LARGE SCALE GENOMIC DNA]</scope>
    <source>
        <strain evidence="3 4">12</strain>
    </source>
</reference>
<feature type="transmembrane region" description="Helical" evidence="2">
    <location>
        <begin position="296"/>
        <end position="319"/>
    </location>
</feature>
<proteinExistence type="predicted"/>
<feature type="compositionally biased region" description="Polar residues" evidence="1">
    <location>
        <begin position="385"/>
        <end position="399"/>
    </location>
</feature>
<keyword evidence="2" id="KW-0812">Transmembrane</keyword>
<evidence type="ECO:0000313" key="3">
    <source>
        <dbReference type="EMBL" id="NMX04250.1"/>
    </source>
</evidence>
<keyword evidence="2" id="KW-1133">Transmembrane helix</keyword>
<feature type="compositionally biased region" description="Polar residues" evidence="1">
    <location>
        <begin position="368"/>
        <end position="377"/>
    </location>
</feature>
<organism evidence="3 4">
    <name type="scientific">Mobiluncus mulieris</name>
    <dbReference type="NCBI Taxonomy" id="2052"/>
    <lineage>
        <taxon>Bacteria</taxon>
        <taxon>Bacillati</taxon>
        <taxon>Actinomycetota</taxon>
        <taxon>Actinomycetes</taxon>
        <taxon>Actinomycetales</taxon>
        <taxon>Actinomycetaceae</taxon>
        <taxon>Mobiluncus</taxon>
    </lineage>
</organism>
<keyword evidence="2" id="KW-0472">Membrane</keyword>
<dbReference type="EMBL" id="JABCUS010000027">
    <property type="protein sequence ID" value="NMX04250.1"/>
    <property type="molecule type" value="Genomic_DNA"/>
</dbReference>
<dbReference type="RefSeq" id="WP_169763171.1">
    <property type="nucleotide sequence ID" value="NZ_JABCUQ010000002.1"/>
</dbReference>
<evidence type="ECO:0000256" key="2">
    <source>
        <dbReference type="SAM" id="Phobius"/>
    </source>
</evidence>
<feature type="compositionally biased region" description="Basic and acidic residues" evidence="1">
    <location>
        <begin position="208"/>
        <end position="274"/>
    </location>
</feature>
<dbReference type="AlphaFoldDB" id="A0A7Y0UV11"/>
<dbReference type="Proteomes" id="UP000575397">
    <property type="component" value="Unassembled WGS sequence"/>
</dbReference>
<protein>
    <submittedName>
        <fullName evidence="3">Uncharacterized protein</fullName>
    </submittedName>
</protein>
<feature type="transmembrane region" description="Helical" evidence="2">
    <location>
        <begin position="12"/>
        <end position="33"/>
    </location>
</feature>
<evidence type="ECO:0000313" key="4">
    <source>
        <dbReference type="Proteomes" id="UP000575397"/>
    </source>
</evidence>
<name>A0A7Y0UV11_9ACTO</name>